<gene>
    <name evidence="1" type="ORF">A3A96_00405</name>
</gene>
<evidence type="ECO:0000313" key="2">
    <source>
        <dbReference type="Proteomes" id="UP000177707"/>
    </source>
</evidence>
<dbReference type="EMBL" id="MHWB01000009">
    <property type="protein sequence ID" value="OHB01887.1"/>
    <property type="molecule type" value="Genomic_DNA"/>
</dbReference>
<dbReference type="Proteomes" id="UP000177707">
    <property type="component" value="Unassembled WGS sequence"/>
</dbReference>
<organism evidence="1 2">
    <name type="scientific">Candidatus Zambryskibacteria bacterium RIFCSPLOWO2_01_FULL_39_39</name>
    <dbReference type="NCBI Taxonomy" id="1802758"/>
    <lineage>
        <taxon>Bacteria</taxon>
        <taxon>Candidatus Zambryskiibacteriota</taxon>
    </lineage>
</organism>
<dbReference type="InterPro" id="IPR036874">
    <property type="entry name" value="Carbonic_anhydrase_sf"/>
</dbReference>
<dbReference type="STRING" id="1802758.A3A96_00405"/>
<name>A0A1G2TX73_9BACT</name>
<evidence type="ECO:0008006" key="3">
    <source>
        <dbReference type="Google" id="ProtNLM"/>
    </source>
</evidence>
<sequence length="147" mass="16508">MRYPLIEGVPDALVIHCADPRFQTAFRQFVREGLGVRMPMVLALPGVTSHFGMQAMLPKNWYALKVSIQTMTSRHDVARVILINHDDCKGYAKIAGHLGGLSKIGVAQKKHLHGLAEFVRKEFLPNAQFELYQAHIVGSEVEFEKIL</sequence>
<dbReference type="Pfam" id="PF20393">
    <property type="entry name" value="Pro_CA_2"/>
    <property type="match status" value="1"/>
</dbReference>
<comment type="caution">
    <text evidence="1">The sequence shown here is derived from an EMBL/GenBank/DDBJ whole genome shotgun (WGS) entry which is preliminary data.</text>
</comment>
<proteinExistence type="predicted"/>
<dbReference type="InterPro" id="IPR046871">
    <property type="entry name" value="Pro_CA_2"/>
</dbReference>
<protein>
    <recommendedName>
        <fullName evidence="3">Carbonic anhydrase</fullName>
    </recommendedName>
</protein>
<dbReference type="GO" id="GO:0004089">
    <property type="term" value="F:carbonate dehydratase activity"/>
    <property type="evidence" value="ECO:0007669"/>
    <property type="project" value="InterPro"/>
</dbReference>
<reference evidence="1 2" key="1">
    <citation type="journal article" date="2016" name="Nat. Commun.">
        <title>Thousands of microbial genomes shed light on interconnected biogeochemical processes in an aquifer system.</title>
        <authorList>
            <person name="Anantharaman K."/>
            <person name="Brown C.T."/>
            <person name="Hug L.A."/>
            <person name="Sharon I."/>
            <person name="Castelle C.J."/>
            <person name="Probst A.J."/>
            <person name="Thomas B.C."/>
            <person name="Singh A."/>
            <person name="Wilkins M.J."/>
            <person name="Karaoz U."/>
            <person name="Brodie E.L."/>
            <person name="Williams K.H."/>
            <person name="Hubbard S.S."/>
            <person name="Banfield J.F."/>
        </authorList>
    </citation>
    <scope>NUCLEOTIDE SEQUENCE [LARGE SCALE GENOMIC DNA]</scope>
</reference>
<evidence type="ECO:0000313" key="1">
    <source>
        <dbReference type="EMBL" id="OHB01887.1"/>
    </source>
</evidence>
<dbReference type="SUPFAM" id="SSF53056">
    <property type="entry name" value="beta-carbonic anhydrase, cab"/>
    <property type="match status" value="1"/>
</dbReference>
<dbReference type="GO" id="GO:0008270">
    <property type="term" value="F:zinc ion binding"/>
    <property type="evidence" value="ECO:0007669"/>
    <property type="project" value="InterPro"/>
</dbReference>
<accession>A0A1G2TX73</accession>
<dbReference type="AlphaFoldDB" id="A0A1G2TX73"/>